<gene>
    <name evidence="6" type="ORF">ACFO0U_16090</name>
</gene>
<keyword evidence="7" id="KW-1185">Reference proteome</keyword>
<accession>A0ABV9D6B0</accession>
<comment type="similarity">
    <text evidence="1">Belongs to the Gfa family.</text>
</comment>
<evidence type="ECO:0000256" key="1">
    <source>
        <dbReference type="ARBA" id="ARBA00005495"/>
    </source>
</evidence>
<evidence type="ECO:0000313" key="7">
    <source>
        <dbReference type="Proteomes" id="UP001596030"/>
    </source>
</evidence>
<evidence type="ECO:0000313" key="6">
    <source>
        <dbReference type="EMBL" id="MFC4540289.1"/>
    </source>
</evidence>
<dbReference type="EMBL" id="JBHSEU010000021">
    <property type="protein sequence ID" value="MFC4540289.1"/>
    <property type="molecule type" value="Genomic_DNA"/>
</dbReference>
<sequence length="143" mass="15548">MSASHESQGTCLCGAVSLRVSLTGYGVSVCHCRMCQTWSGGPMLAIESDEPMTLEGEENVSVYASSDWAERGFCRQCGTHLFYRLANGQHYAFPLGLLDAGEPWTIAQQIFIDEKPSFYDFANDTPRLTGDEVFAQFAGSAGS</sequence>
<feature type="domain" description="CENP-V/GFA" evidence="5">
    <location>
        <begin position="7"/>
        <end position="120"/>
    </location>
</feature>
<evidence type="ECO:0000256" key="2">
    <source>
        <dbReference type="ARBA" id="ARBA00022723"/>
    </source>
</evidence>
<dbReference type="Pfam" id="PF04828">
    <property type="entry name" value="GFA"/>
    <property type="match status" value="1"/>
</dbReference>
<dbReference type="Gene3D" id="3.90.1590.10">
    <property type="entry name" value="glutathione-dependent formaldehyde- activating enzyme (gfa)"/>
    <property type="match status" value="1"/>
</dbReference>
<evidence type="ECO:0000256" key="4">
    <source>
        <dbReference type="ARBA" id="ARBA00023239"/>
    </source>
</evidence>
<keyword evidence="4" id="KW-0456">Lyase</keyword>
<proteinExistence type="inferred from homology"/>
<dbReference type="InterPro" id="IPR006913">
    <property type="entry name" value="CENP-V/GFA"/>
</dbReference>
<dbReference type="SUPFAM" id="SSF51316">
    <property type="entry name" value="Mss4-like"/>
    <property type="match status" value="1"/>
</dbReference>
<protein>
    <submittedName>
        <fullName evidence="6">GFA family protein</fullName>
    </submittedName>
</protein>
<dbReference type="RefSeq" id="WP_246896971.1">
    <property type="nucleotide sequence ID" value="NZ_JAKGAN010000002.1"/>
</dbReference>
<dbReference type="Proteomes" id="UP001596030">
    <property type="component" value="Unassembled WGS sequence"/>
</dbReference>
<dbReference type="PROSITE" id="PS51891">
    <property type="entry name" value="CENP_V_GFA"/>
    <property type="match status" value="1"/>
</dbReference>
<name>A0ABV9D6B0_9GAMM</name>
<dbReference type="PANTHER" id="PTHR33337:SF40">
    <property type="entry name" value="CENP-V_GFA DOMAIN-CONTAINING PROTEIN-RELATED"/>
    <property type="match status" value="1"/>
</dbReference>
<organism evidence="6 7">
    <name type="scientific">Chromohalobacter sarecensis</name>
    <dbReference type="NCBI Taxonomy" id="245294"/>
    <lineage>
        <taxon>Bacteria</taxon>
        <taxon>Pseudomonadati</taxon>
        <taxon>Pseudomonadota</taxon>
        <taxon>Gammaproteobacteria</taxon>
        <taxon>Oceanospirillales</taxon>
        <taxon>Halomonadaceae</taxon>
        <taxon>Chromohalobacter</taxon>
    </lineage>
</organism>
<keyword evidence="2" id="KW-0479">Metal-binding</keyword>
<dbReference type="InterPro" id="IPR011057">
    <property type="entry name" value="Mss4-like_sf"/>
</dbReference>
<evidence type="ECO:0000256" key="3">
    <source>
        <dbReference type="ARBA" id="ARBA00022833"/>
    </source>
</evidence>
<reference evidence="7" key="1">
    <citation type="journal article" date="2019" name="Int. J. Syst. Evol. Microbiol.">
        <title>The Global Catalogue of Microorganisms (GCM) 10K type strain sequencing project: providing services to taxonomists for standard genome sequencing and annotation.</title>
        <authorList>
            <consortium name="The Broad Institute Genomics Platform"/>
            <consortium name="The Broad Institute Genome Sequencing Center for Infectious Disease"/>
            <person name="Wu L."/>
            <person name="Ma J."/>
        </authorList>
    </citation>
    <scope>NUCLEOTIDE SEQUENCE [LARGE SCALE GENOMIC DNA]</scope>
    <source>
        <strain evidence="7">CGMCC 1.12121</strain>
    </source>
</reference>
<dbReference type="PANTHER" id="PTHR33337">
    <property type="entry name" value="GFA DOMAIN-CONTAINING PROTEIN"/>
    <property type="match status" value="1"/>
</dbReference>
<evidence type="ECO:0000259" key="5">
    <source>
        <dbReference type="PROSITE" id="PS51891"/>
    </source>
</evidence>
<keyword evidence="3" id="KW-0862">Zinc</keyword>
<comment type="caution">
    <text evidence="6">The sequence shown here is derived from an EMBL/GenBank/DDBJ whole genome shotgun (WGS) entry which is preliminary data.</text>
</comment>